<feature type="compositionally biased region" description="Polar residues" evidence="19">
    <location>
        <begin position="101"/>
        <end position="113"/>
    </location>
</feature>
<feature type="region of interest" description="Disordered" evidence="19">
    <location>
        <begin position="101"/>
        <end position="150"/>
    </location>
</feature>
<evidence type="ECO:0000256" key="9">
    <source>
        <dbReference type="ARBA" id="ARBA00022692"/>
    </source>
</evidence>
<dbReference type="InterPro" id="IPR036756">
    <property type="entry name" value="H/ACA_rnp_Nop10_sf"/>
</dbReference>
<evidence type="ECO:0000256" key="8">
    <source>
        <dbReference type="ARBA" id="ARBA00022552"/>
    </source>
</evidence>
<dbReference type="OrthoDB" id="432292at2759"/>
<protein>
    <recommendedName>
        <fullName evidence="17">Nucleolar protein 10</fullName>
    </recommendedName>
    <alternativeName>
        <fullName evidence="18">Ribophorin II</fullName>
    </alternativeName>
    <alternativeName>
        <fullName evidence="16">Ribophorin-2</fullName>
    </alternativeName>
</protein>
<evidence type="ECO:0000259" key="23">
    <source>
        <dbReference type="Pfam" id="PF23861"/>
    </source>
</evidence>
<evidence type="ECO:0000259" key="24">
    <source>
        <dbReference type="Pfam" id="PF25147"/>
    </source>
</evidence>
<evidence type="ECO:0000256" key="10">
    <source>
        <dbReference type="ARBA" id="ARBA00022729"/>
    </source>
</evidence>
<dbReference type="Pfam" id="PF05817">
    <property type="entry name" value="Ribophorin_II"/>
    <property type="match status" value="1"/>
</dbReference>
<evidence type="ECO:0000256" key="5">
    <source>
        <dbReference type="ARBA" id="ARBA00009038"/>
    </source>
</evidence>
<organism evidence="25 26">
    <name type="scientific">Prunus yedoensis var. nudiflora</name>
    <dbReference type="NCBI Taxonomy" id="2094558"/>
    <lineage>
        <taxon>Eukaryota</taxon>
        <taxon>Viridiplantae</taxon>
        <taxon>Streptophyta</taxon>
        <taxon>Embryophyta</taxon>
        <taxon>Tracheophyta</taxon>
        <taxon>Spermatophyta</taxon>
        <taxon>Magnoliopsida</taxon>
        <taxon>eudicotyledons</taxon>
        <taxon>Gunneridae</taxon>
        <taxon>Pentapetalae</taxon>
        <taxon>rosids</taxon>
        <taxon>fabids</taxon>
        <taxon>Rosales</taxon>
        <taxon>Rosaceae</taxon>
        <taxon>Amygdaloideae</taxon>
        <taxon>Amygdaleae</taxon>
        <taxon>Prunus</taxon>
    </lineage>
</organism>
<dbReference type="InterPro" id="IPR055375">
    <property type="entry name" value="Ribophorin_II_2nd"/>
</dbReference>
<dbReference type="GO" id="GO:1990904">
    <property type="term" value="C:ribonucleoprotein complex"/>
    <property type="evidence" value="ECO:0007669"/>
    <property type="project" value="UniProtKB-KW"/>
</dbReference>
<keyword evidence="12 20" id="KW-1133">Transmembrane helix</keyword>
<evidence type="ECO:0000313" key="26">
    <source>
        <dbReference type="Proteomes" id="UP000250321"/>
    </source>
</evidence>
<feature type="domain" description="Ribophorin II second" evidence="23">
    <location>
        <begin position="471"/>
        <end position="577"/>
    </location>
</feature>
<dbReference type="InterPro" id="IPR055373">
    <property type="entry name" value="Ribophorin_II_N"/>
</dbReference>
<feature type="compositionally biased region" description="Low complexity" evidence="19">
    <location>
        <begin position="131"/>
        <end position="142"/>
    </location>
</feature>
<dbReference type="GO" id="GO:0006487">
    <property type="term" value="P:protein N-linked glycosylation"/>
    <property type="evidence" value="ECO:0007669"/>
    <property type="project" value="TreeGrafter"/>
</dbReference>
<comment type="function">
    <text evidence="1">Subunit of the oligosaccharyl transferase (OST) complex that catalyzes the initial transfer of a defined glycan (Glc(3)Man(9)GlcNAc(2) in eukaryotes) from the lipid carrier dolichol-pyrophosphate to an asparagine residue within an Asn-X-Ser/Thr consensus motif in nascent polypeptide chains, the first step in protein N-glycosylation. N-glycosylation occurs cotranslationally and the complex associates with the Sec61 complex at the channel-forming translocon complex that mediates protein translocation across the endoplasmic reticulum (ER). All subunits are required for a maximal enzyme activity.</text>
</comment>
<keyword evidence="13 20" id="KW-0472">Membrane</keyword>
<comment type="pathway">
    <text evidence="4">Protein modification; protein glycosylation.</text>
</comment>
<dbReference type="InterPro" id="IPR007264">
    <property type="entry name" value="H/ACA_rnp_Nop10"/>
</dbReference>
<dbReference type="Gene3D" id="2.20.28.40">
    <property type="entry name" value="H/ACA ribonucleoprotein complex, subunit Nop10"/>
    <property type="match status" value="1"/>
</dbReference>
<gene>
    <name evidence="25" type="ORF">Pyn_04381</name>
</gene>
<feature type="domain" description="Ribophorin II C-terminal" evidence="24">
    <location>
        <begin position="741"/>
        <end position="841"/>
    </location>
</feature>
<dbReference type="STRING" id="2094558.A0A315A5F7"/>
<dbReference type="GO" id="GO:0006364">
    <property type="term" value="P:rRNA processing"/>
    <property type="evidence" value="ECO:0007669"/>
    <property type="project" value="UniProtKB-KW"/>
</dbReference>
<feature type="transmembrane region" description="Helical" evidence="20">
    <location>
        <begin position="163"/>
        <end position="182"/>
    </location>
</feature>
<evidence type="ECO:0000256" key="20">
    <source>
        <dbReference type="SAM" id="Phobius"/>
    </source>
</evidence>
<dbReference type="InterPro" id="IPR008814">
    <property type="entry name" value="Swp1"/>
</dbReference>
<evidence type="ECO:0000259" key="21">
    <source>
        <dbReference type="Pfam" id="PF05817"/>
    </source>
</evidence>
<sequence length="849" mass="92901">MKVGGRFQMRVCRKRRFEGECLKEHLSPPPTLRAAGGRRSANMYLQYYINENGDKVYTTKKESPLGLPTQSAHPARFSPDDMYSRQRFLLKKRFGLLPIQQSPLNEVKSQQSPKHNRPPTKPTKTASSFPLLSQSLTTQQSSRPETHHTDQLSNAFSMATRNLGGFLVLILAIAICEAASVFQPISDSHRSAASELFTATDGSFGSLEEAYEALRSFEILGIDKKSDIRAATCQSVVDKLGSSTSAPKDLFYALKVNSILKCKVNDKIFEGIAARLNAIANTASSLLDFYHSIGSLVLIKDQSSEVDVLLADAGGIFHSIKSLSQSDGRWRFSSDNPESSTYAAGLALEALSGVVSLASSEIDQSKIGTLKSDILKLFDSVEKYDDGAIYFDEKVVDLREHQSPLSTTASVVRGLTAFAAVTSGNIKVPGDKILGLAKFFLGIGIPGNAKDFFNQLDSLASLESNEVAIPLILSLPATVLSLTRKDQLQVKVNTVLGSSAPPLTVKLVRALSSGSKVASTIESQELKFDKESESHFLDVPKSVDVGNYIFVFEVVLHDSEDEKVYATGGSTQVQIFVTGVIKIENAEIVVLDSDVGSIETQKKLDLAGENSLALSANHLQKLRLSFQLTTPFGNAFKPHQVFLKLRHETKVEHIFVVGNSGKKFEIILDFLGLVEKFYYLSGSYDIQLTVGDAVMENSFFRAIGHIDLDLPEAPEKASRPPTPAIDPYSKYGPKAEISHIFRVPEKRPSQELSLIFLGLVFLPLIGFLVGLLRLGVNLKNFPTSAIPATFGILFHVGIAAVLFLYVLFWLKLDLFTTLKWLGLLGVFLLFVGHRILSHQASTSAKLKSA</sequence>
<evidence type="ECO:0000256" key="4">
    <source>
        <dbReference type="ARBA" id="ARBA00004922"/>
    </source>
</evidence>
<evidence type="ECO:0000313" key="25">
    <source>
        <dbReference type="EMBL" id="PQQ09416.1"/>
    </source>
</evidence>
<keyword evidence="14" id="KW-0539">Nucleus</keyword>
<dbReference type="InterPro" id="IPR055374">
    <property type="entry name" value="Ribophorin_II_3rd"/>
</dbReference>
<evidence type="ECO:0000256" key="13">
    <source>
        <dbReference type="ARBA" id="ARBA00023136"/>
    </source>
</evidence>
<comment type="subcellular location">
    <subcellularLocation>
        <location evidence="2">Endoplasmic reticulum membrane</location>
        <topology evidence="2">Multi-pass membrane protein</topology>
    </subcellularLocation>
    <subcellularLocation>
        <location evidence="3">Nucleus</location>
        <location evidence="3">Nucleolus</location>
    </subcellularLocation>
</comment>
<evidence type="ECO:0000259" key="22">
    <source>
        <dbReference type="Pfam" id="PF23860"/>
    </source>
</evidence>
<evidence type="ECO:0000256" key="15">
    <source>
        <dbReference type="ARBA" id="ARBA00023274"/>
    </source>
</evidence>
<evidence type="ECO:0000256" key="14">
    <source>
        <dbReference type="ARBA" id="ARBA00023242"/>
    </source>
</evidence>
<keyword evidence="11" id="KW-0256">Endoplasmic reticulum</keyword>
<dbReference type="Pfam" id="PF23860">
    <property type="entry name" value="Ribophorin_II_3rd"/>
    <property type="match status" value="1"/>
</dbReference>
<evidence type="ECO:0000256" key="17">
    <source>
        <dbReference type="ARBA" id="ARBA00030185"/>
    </source>
</evidence>
<evidence type="ECO:0000256" key="18">
    <source>
        <dbReference type="ARBA" id="ARBA00032139"/>
    </source>
</evidence>
<evidence type="ECO:0000256" key="2">
    <source>
        <dbReference type="ARBA" id="ARBA00004477"/>
    </source>
</evidence>
<evidence type="ECO:0000256" key="19">
    <source>
        <dbReference type="SAM" id="MobiDB-lite"/>
    </source>
</evidence>
<evidence type="ECO:0000256" key="1">
    <source>
        <dbReference type="ARBA" id="ARBA00002791"/>
    </source>
</evidence>
<dbReference type="Pfam" id="PF04135">
    <property type="entry name" value="Nop10p"/>
    <property type="match status" value="1"/>
</dbReference>
<dbReference type="PANTHER" id="PTHR12640">
    <property type="entry name" value="RIBOPHORIN II"/>
    <property type="match status" value="1"/>
</dbReference>
<evidence type="ECO:0000256" key="12">
    <source>
        <dbReference type="ARBA" id="ARBA00022989"/>
    </source>
</evidence>
<feature type="region of interest" description="Disordered" evidence="19">
    <location>
        <begin position="60"/>
        <end position="79"/>
    </location>
</feature>
<dbReference type="Proteomes" id="UP000250321">
    <property type="component" value="Unassembled WGS sequence"/>
</dbReference>
<keyword evidence="26" id="KW-1185">Reference proteome</keyword>
<dbReference type="Pfam" id="PF25147">
    <property type="entry name" value="Ribophorin_II_C"/>
    <property type="match status" value="1"/>
</dbReference>
<dbReference type="SUPFAM" id="SSF144210">
    <property type="entry name" value="Nop10-like SnoRNP"/>
    <property type="match status" value="1"/>
</dbReference>
<dbReference type="GO" id="GO:0001522">
    <property type="term" value="P:pseudouridine synthesis"/>
    <property type="evidence" value="ECO:0007669"/>
    <property type="project" value="InterPro"/>
</dbReference>
<keyword evidence="15" id="KW-0687">Ribonucleoprotein</keyword>
<dbReference type="GO" id="GO:0005730">
    <property type="term" value="C:nucleolus"/>
    <property type="evidence" value="ECO:0007669"/>
    <property type="project" value="UniProtKB-SubCell"/>
</dbReference>
<evidence type="ECO:0000256" key="6">
    <source>
        <dbReference type="ARBA" id="ARBA00009462"/>
    </source>
</evidence>
<feature type="transmembrane region" description="Helical" evidence="20">
    <location>
        <begin position="788"/>
        <end position="808"/>
    </location>
</feature>
<comment type="similarity">
    <text evidence="5">Belongs to the SWP1 family.</text>
</comment>
<keyword evidence="9 20" id="KW-0812">Transmembrane</keyword>
<keyword evidence="10" id="KW-0732">Signal</keyword>
<keyword evidence="7" id="KW-0690">Ribosome biogenesis</keyword>
<dbReference type="GO" id="GO:0008250">
    <property type="term" value="C:oligosaccharyltransferase complex"/>
    <property type="evidence" value="ECO:0007669"/>
    <property type="project" value="InterPro"/>
</dbReference>
<feature type="domain" description="Ribophorin II third" evidence="22">
    <location>
        <begin position="584"/>
        <end position="708"/>
    </location>
</feature>
<evidence type="ECO:0000256" key="3">
    <source>
        <dbReference type="ARBA" id="ARBA00004604"/>
    </source>
</evidence>
<reference evidence="25 26" key="1">
    <citation type="submission" date="2018-02" db="EMBL/GenBank/DDBJ databases">
        <title>Draft genome of wild Prunus yedoensis var. nudiflora.</title>
        <authorList>
            <person name="Baek S."/>
            <person name="Kim J.-H."/>
            <person name="Choi K."/>
            <person name="Kim G.-B."/>
            <person name="Cho A."/>
            <person name="Jang H."/>
            <person name="Shin C.-H."/>
            <person name="Yu H.-J."/>
            <person name="Mun J.-H."/>
        </authorList>
    </citation>
    <scope>NUCLEOTIDE SEQUENCE [LARGE SCALE GENOMIC DNA]</scope>
    <source>
        <strain evidence="26">cv. Jeju island</strain>
        <tissue evidence="25">Leaf</tissue>
    </source>
</reference>
<dbReference type="GO" id="GO:0016740">
    <property type="term" value="F:transferase activity"/>
    <property type="evidence" value="ECO:0007669"/>
    <property type="project" value="UniProtKB-KW"/>
</dbReference>
<dbReference type="FunFam" id="2.20.28.40:FF:000001">
    <property type="entry name" value="H/ACA ribonucleoprotein complex subunit 3"/>
    <property type="match status" value="1"/>
</dbReference>
<dbReference type="PANTHER" id="PTHR12640:SF0">
    <property type="entry name" value="DOLICHYL-DIPHOSPHOOLIGOSACCHARIDE--PROTEIN GLYCOSYLTRANSFERASE SUBUNIT 2"/>
    <property type="match status" value="1"/>
</dbReference>
<proteinExistence type="inferred from homology"/>
<feature type="transmembrane region" description="Helical" evidence="20">
    <location>
        <begin position="820"/>
        <end position="837"/>
    </location>
</feature>
<dbReference type="AlphaFoldDB" id="A0A315A5F7"/>
<comment type="similarity">
    <text evidence="6">Belongs to the NOP10 family.</text>
</comment>
<accession>A0A315A5F7</accession>
<dbReference type="GO" id="GO:0030515">
    <property type="term" value="F:snoRNA binding"/>
    <property type="evidence" value="ECO:0007669"/>
    <property type="project" value="InterPro"/>
</dbReference>
<evidence type="ECO:0000256" key="16">
    <source>
        <dbReference type="ARBA" id="ARBA00030078"/>
    </source>
</evidence>
<evidence type="ECO:0000256" key="7">
    <source>
        <dbReference type="ARBA" id="ARBA00022517"/>
    </source>
</evidence>
<feature type="transmembrane region" description="Helical" evidence="20">
    <location>
        <begin position="752"/>
        <end position="776"/>
    </location>
</feature>
<feature type="domain" description="Ribophorin II N-terminal" evidence="21">
    <location>
        <begin position="185"/>
        <end position="463"/>
    </location>
</feature>
<keyword evidence="8" id="KW-0698">rRNA processing</keyword>
<comment type="caution">
    <text evidence="25">The sequence shown here is derived from an EMBL/GenBank/DDBJ whole genome shotgun (WGS) entry which is preliminary data.</text>
</comment>
<dbReference type="EMBL" id="PJQY01000622">
    <property type="protein sequence ID" value="PQQ09416.1"/>
    <property type="molecule type" value="Genomic_DNA"/>
</dbReference>
<evidence type="ECO:0000256" key="11">
    <source>
        <dbReference type="ARBA" id="ARBA00022824"/>
    </source>
</evidence>
<name>A0A315A5F7_PRUYE</name>
<dbReference type="Pfam" id="PF23861">
    <property type="entry name" value="Ribophorin_II_2nd"/>
    <property type="match status" value="1"/>
</dbReference>
<keyword evidence="25" id="KW-0808">Transferase</keyword>
<dbReference type="InterPro" id="IPR056790">
    <property type="entry name" value="Ribophorin_II_C"/>
</dbReference>